<feature type="compositionally biased region" description="Basic and acidic residues" evidence="1">
    <location>
        <begin position="53"/>
        <end position="64"/>
    </location>
</feature>
<sequence>MDPTDRQDGPASSTGDRPNAPRPETDAQALARTDRRAEALRANLKRRKAQSRGRADAERADPAG</sequence>
<evidence type="ECO:0000313" key="3">
    <source>
        <dbReference type="Proteomes" id="UP000290759"/>
    </source>
</evidence>
<dbReference type="OrthoDB" id="8140463at2"/>
<dbReference type="EMBL" id="QYBB01000019">
    <property type="protein sequence ID" value="RYC30918.1"/>
    <property type="molecule type" value="Genomic_DNA"/>
</dbReference>
<name>A0A4Q2U541_9HYPH</name>
<accession>A0A4Q2U541</accession>
<dbReference type="Proteomes" id="UP000290759">
    <property type="component" value="Unassembled WGS sequence"/>
</dbReference>
<feature type="region of interest" description="Disordered" evidence="1">
    <location>
        <begin position="1"/>
        <end position="64"/>
    </location>
</feature>
<evidence type="ECO:0000313" key="2">
    <source>
        <dbReference type="EMBL" id="RYC30918.1"/>
    </source>
</evidence>
<comment type="caution">
    <text evidence="2">The sequence shown here is derived from an EMBL/GenBank/DDBJ whole genome shotgun (WGS) entry which is preliminary data.</text>
</comment>
<reference evidence="2 3" key="2">
    <citation type="submission" date="2019-02" db="EMBL/GenBank/DDBJ databases">
        <title>'Lichenibacterium ramalinii' gen. nov. sp. nov., 'Lichenibacterium minor' gen. nov. sp. nov.</title>
        <authorList>
            <person name="Pankratov T."/>
        </authorList>
    </citation>
    <scope>NUCLEOTIDE SEQUENCE [LARGE SCALE GENOMIC DNA]</scope>
    <source>
        <strain evidence="2 3">RmlP026</strain>
    </source>
</reference>
<proteinExistence type="predicted"/>
<keyword evidence="3" id="KW-1185">Reference proteome</keyword>
<organism evidence="2 3">
    <name type="scientific">Lichenibacterium minor</name>
    <dbReference type="NCBI Taxonomy" id="2316528"/>
    <lineage>
        <taxon>Bacteria</taxon>
        <taxon>Pseudomonadati</taxon>
        <taxon>Pseudomonadota</taxon>
        <taxon>Alphaproteobacteria</taxon>
        <taxon>Hyphomicrobiales</taxon>
        <taxon>Lichenihabitantaceae</taxon>
        <taxon>Lichenibacterium</taxon>
    </lineage>
</organism>
<dbReference type="RefSeq" id="WP_129227943.1">
    <property type="nucleotide sequence ID" value="NZ_QYBB01000019.1"/>
</dbReference>
<reference evidence="2 3" key="1">
    <citation type="submission" date="2018-12" db="EMBL/GenBank/DDBJ databases">
        <authorList>
            <person name="Grouzdev D.S."/>
            <person name="Krutkina M.S."/>
        </authorList>
    </citation>
    <scope>NUCLEOTIDE SEQUENCE [LARGE SCALE GENOMIC DNA]</scope>
    <source>
        <strain evidence="2 3">RmlP026</strain>
    </source>
</reference>
<evidence type="ECO:0000256" key="1">
    <source>
        <dbReference type="SAM" id="MobiDB-lite"/>
    </source>
</evidence>
<gene>
    <name evidence="2" type="ORF">D3273_16240</name>
</gene>
<protein>
    <submittedName>
        <fullName evidence="2">Uncharacterized protein</fullName>
    </submittedName>
</protein>
<dbReference type="AlphaFoldDB" id="A0A4Q2U541"/>